<dbReference type="KEGG" id="hat:RC74_00675"/>
<feature type="domain" description="J" evidence="1">
    <location>
        <begin position="162"/>
        <end position="226"/>
    </location>
</feature>
<dbReference type="RefSeq" id="WP_039000159.1">
    <property type="nucleotide sequence ID" value="NZ_CP014327.1"/>
</dbReference>
<organism evidence="2 3">
    <name type="scientific">Falsihalocynthiibacter arcticus</name>
    <dbReference type="NCBI Taxonomy" id="1579316"/>
    <lineage>
        <taxon>Bacteria</taxon>
        <taxon>Pseudomonadati</taxon>
        <taxon>Pseudomonadota</taxon>
        <taxon>Alphaproteobacteria</taxon>
        <taxon>Rhodobacterales</taxon>
        <taxon>Roseobacteraceae</taxon>
        <taxon>Falsihalocynthiibacter</taxon>
    </lineage>
</organism>
<gene>
    <name evidence="2" type="ORF">RC74_00675</name>
</gene>
<dbReference type="STRING" id="1579316.RC74_00675"/>
<dbReference type="InterPro" id="IPR001623">
    <property type="entry name" value="DnaJ_domain"/>
</dbReference>
<dbReference type="OrthoDB" id="9782583at2"/>
<dbReference type="AlphaFoldDB" id="A0A126UX26"/>
<dbReference type="Pfam" id="PF00226">
    <property type="entry name" value="DnaJ"/>
    <property type="match status" value="1"/>
</dbReference>
<dbReference type="CDD" id="cd07316">
    <property type="entry name" value="terB_like_DjlA"/>
    <property type="match status" value="1"/>
</dbReference>
<dbReference type="EMBL" id="CP014327">
    <property type="protein sequence ID" value="AML49989.1"/>
    <property type="molecule type" value="Genomic_DNA"/>
</dbReference>
<dbReference type="InterPro" id="IPR007791">
    <property type="entry name" value="DjlA_N"/>
</dbReference>
<keyword evidence="3" id="KW-1185">Reference proteome</keyword>
<reference evidence="2 3" key="1">
    <citation type="submission" date="2016-02" db="EMBL/GenBank/DDBJ databases">
        <title>Complete genome sequence of Halocynthiibacter arcticus PAMC 20958t from arctic marine sediment.</title>
        <authorList>
            <person name="Lee Y.M."/>
            <person name="Baek K."/>
            <person name="Lee H.K."/>
            <person name="Shin S.C."/>
        </authorList>
    </citation>
    <scope>NUCLEOTIDE SEQUENCE [LARGE SCALE GENOMIC DNA]</scope>
    <source>
        <strain evidence="2">PAMC 20958</strain>
    </source>
</reference>
<dbReference type="Gene3D" id="1.10.3680.10">
    <property type="entry name" value="TerB-like"/>
    <property type="match status" value="1"/>
</dbReference>
<dbReference type="PROSITE" id="PS50076">
    <property type="entry name" value="DNAJ_2"/>
    <property type="match status" value="1"/>
</dbReference>
<dbReference type="InterPro" id="IPR036869">
    <property type="entry name" value="J_dom_sf"/>
</dbReference>
<dbReference type="Proteomes" id="UP000070371">
    <property type="component" value="Chromosome"/>
</dbReference>
<evidence type="ECO:0000313" key="2">
    <source>
        <dbReference type="EMBL" id="AML49989.1"/>
    </source>
</evidence>
<accession>A0A126UX26</accession>
<dbReference type="SMART" id="SM00271">
    <property type="entry name" value="DnaJ"/>
    <property type="match status" value="1"/>
</dbReference>
<proteinExistence type="predicted"/>
<protein>
    <submittedName>
        <fullName evidence="2">Molecular chaperone DjlA</fullName>
    </submittedName>
</protein>
<evidence type="ECO:0000313" key="3">
    <source>
        <dbReference type="Proteomes" id="UP000070371"/>
    </source>
</evidence>
<dbReference type="CDD" id="cd06257">
    <property type="entry name" value="DnaJ"/>
    <property type="match status" value="1"/>
</dbReference>
<sequence length="226" mass="25521">MSIWTRIADALSALSKGESLYEVFDRLSAPPERSVGFTIAVIALGAKMAKADGQVTRDEVAAFREVFHISPEDEANAARVFNMARTDTAGFQDYAKRIRRMFEADHTALCDLMEGLFYIAMADGEYHPFEDEFLVEVARIFEMDDREFRGLRARFVPDAEPDPHDVLGVSPANSQAEIRKAWRDLVRETHPDRLIARGVPVEAVKLAEKRLIAINHAWEELKRDAA</sequence>
<dbReference type="Gene3D" id="1.10.287.110">
    <property type="entry name" value="DnaJ domain"/>
    <property type="match status" value="1"/>
</dbReference>
<name>A0A126UX26_9RHOB</name>
<dbReference type="InterPro" id="IPR029024">
    <property type="entry name" value="TerB-like"/>
</dbReference>
<dbReference type="Pfam" id="PF05099">
    <property type="entry name" value="TerB"/>
    <property type="match status" value="1"/>
</dbReference>
<dbReference type="SUPFAM" id="SSF46565">
    <property type="entry name" value="Chaperone J-domain"/>
    <property type="match status" value="1"/>
</dbReference>
<dbReference type="SUPFAM" id="SSF158682">
    <property type="entry name" value="TerB-like"/>
    <property type="match status" value="1"/>
</dbReference>
<evidence type="ECO:0000259" key="1">
    <source>
        <dbReference type="PROSITE" id="PS50076"/>
    </source>
</evidence>